<comment type="caution">
    <text evidence="3">The sequence shown here is derived from an EMBL/GenBank/DDBJ whole genome shotgun (WGS) entry which is preliminary data.</text>
</comment>
<organism evidence="3 4">
    <name type="scientific">Trichormus variabilis SAG 1403-4b</name>
    <dbReference type="NCBI Taxonomy" id="447716"/>
    <lineage>
        <taxon>Bacteria</taxon>
        <taxon>Bacillati</taxon>
        <taxon>Cyanobacteriota</taxon>
        <taxon>Cyanophyceae</taxon>
        <taxon>Nostocales</taxon>
        <taxon>Nostocaceae</taxon>
        <taxon>Trichormus</taxon>
    </lineage>
</organism>
<dbReference type="AlphaFoldDB" id="A0A3S1BQN5"/>
<keyword evidence="2" id="KW-1133">Transmembrane helix</keyword>
<keyword evidence="2" id="KW-0812">Transmembrane</keyword>
<feature type="compositionally biased region" description="Low complexity" evidence="1">
    <location>
        <begin position="327"/>
        <end position="343"/>
    </location>
</feature>
<name>A0A3S1BQN5_ANAVA</name>
<feature type="compositionally biased region" description="Polar residues" evidence="1">
    <location>
        <begin position="268"/>
        <end position="304"/>
    </location>
</feature>
<feature type="compositionally biased region" description="Polar residues" evidence="1">
    <location>
        <begin position="241"/>
        <end position="255"/>
    </location>
</feature>
<protein>
    <submittedName>
        <fullName evidence="3">Uncharacterized protein</fullName>
    </submittedName>
</protein>
<accession>A0A3S1BQN5</accession>
<feature type="transmembrane region" description="Helical" evidence="2">
    <location>
        <begin position="712"/>
        <end position="731"/>
    </location>
</feature>
<feature type="compositionally biased region" description="Low complexity" evidence="1">
    <location>
        <begin position="256"/>
        <end position="267"/>
    </location>
</feature>
<feature type="compositionally biased region" description="Polar residues" evidence="1">
    <location>
        <begin position="344"/>
        <end position="364"/>
    </location>
</feature>
<keyword evidence="2" id="KW-0472">Membrane</keyword>
<dbReference type="OrthoDB" id="517811at2"/>
<dbReference type="RefSeq" id="WP_127056344.1">
    <property type="nucleotide sequence ID" value="NZ_RSCM01000020.1"/>
</dbReference>
<keyword evidence="4" id="KW-1185">Reference proteome</keyword>
<proteinExistence type="predicted"/>
<dbReference type="Proteomes" id="UP000276103">
    <property type="component" value="Unassembled WGS sequence"/>
</dbReference>
<dbReference type="EMBL" id="RSCM01000020">
    <property type="protein sequence ID" value="RUS93224.1"/>
    <property type="molecule type" value="Genomic_DNA"/>
</dbReference>
<feature type="transmembrane region" description="Helical" evidence="2">
    <location>
        <begin position="773"/>
        <end position="791"/>
    </location>
</feature>
<feature type="compositionally biased region" description="Low complexity" evidence="1">
    <location>
        <begin position="365"/>
        <end position="379"/>
    </location>
</feature>
<evidence type="ECO:0000313" key="4">
    <source>
        <dbReference type="Proteomes" id="UP000276103"/>
    </source>
</evidence>
<feature type="region of interest" description="Disordered" evidence="1">
    <location>
        <begin position="320"/>
        <end position="379"/>
    </location>
</feature>
<reference evidence="3 4" key="1">
    <citation type="journal article" date="2019" name="Genome Biol. Evol.">
        <title>Day and night: Metabolic profiles and evolutionary relationships of six axenic non-marine cyanobacteria.</title>
        <authorList>
            <person name="Will S.E."/>
            <person name="Henke P."/>
            <person name="Boedeker C."/>
            <person name="Huang S."/>
            <person name="Brinkmann H."/>
            <person name="Rohde M."/>
            <person name="Jarek M."/>
            <person name="Friedl T."/>
            <person name="Seufert S."/>
            <person name="Schumacher M."/>
            <person name="Overmann J."/>
            <person name="Neumann-Schaal M."/>
            <person name="Petersen J."/>
        </authorList>
    </citation>
    <scope>NUCLEOTIDE SEQUENCE [LARGE SCALE GENOMIC DNA]</scope>
    <source>
        <strain evidence="3 4">SAG 1403-4b</strain>
    </source>
</reference>
<feature type="region of interest" description="Disordered" evidence="1">
    <location>
        <begin position="796"/>
        <end position="840"/>
    </location>
</feature>
<feature type="region of interest" description="Disordered" evidence="1">
    <location>
        <begin position="241"/>
        <end position="304"/>
    </location>
</feature>
<gene>
    <name evidence="3" type="ORF">DSM107003_45400</name>
</gene>
<sequence length="840" mass="95191">MSGIPIYQFCRGFDNVRYSEVYKCYVSGGYAFEKIARWNHEVPEPIRQAVIDDYFKLNDNYPPEDNDFALIAREINDKYSVLAVANRQLDDGGRPTIGYKYFWLEKSSSDVDGIGTLIFWWRDNQLKFDMSELVETSLPQPFYYLREEAKINLYLQANWLEDTRKTVNNLKEIPKTSVVTKDNWQGLPPCIKLHYLALGLSFRANNPNTWAWNVQKIAYPESFLAIFYATQEDIPKNISNRQLPSIANKPDSNSDNNPVTPNPQNVTLSVMNPNNVLPKQLPSITNPDPNYSHNTVTPNSQNATSSVINTDNVFLHQLPRIANNPDSNSSHNTVTTNSKNTTSPVINSDNSDPEQLQSVVNNPDSNSSHNTVTTNSQNTISPAVNTVPLLPHIVKKIKPVLIEIATKFTNQNTLDPNRIEELFRYLQDYPDANWSNCIDRTMLSKASSPNDIYPQLIYLIAPYDKSSNDWLLKIVNSLDIENLSKSPFDNLGERFINSLGLSEDNNQEHILEFQQFLLEASSKWENTQVIYKLEDSIYYGISYLLIHLILNKPDSTIESKIDYLLTQSHSIWSGYFQRYIDKVASLVLDKDDQDTNNYPSIIDFSNPIIDIINKIKQARKENKNISYERYINYKKLAVIFRKTQRKDLAELLYRISGNRGDQIPHDVRNSLSNEIRSQIFGVPTNQTIFTPIYATRSIHYHNNDNGDGMAKAIFGFLLFLLGAAIFCYSMFQKETSTWETYIVSIALFIYTSFAVLLTGNPLRIINNFSLNKLFSLIYIVLAVAFLVVGIAQPNNPSPEATSSPTASPSLSPKPTPTSSNNPSPSPTSTSAPSTSPATKN</sequence>
<feature type="transmembrane region" description="Helical" evidence="2">
    <location>
        <begin position="738"/>
        <end position="758"/>
    </location>
</feature>
<evidence type="ECO:0000256" key="1">
    <source>
        <dbReference type="SAM" id="MobiDB-lite"/>
    </source>
</evidence>
<evidence type="ECO:0000256" key="2">
    <source>
        <dbReference type="SAM" id="Phobius"/>
    </source>
</evidence>
<evidence type="ECO:0000313" key="3">
    <source>
        <dbReference type="EMBL" id="RUS93224.1"/>
    </source>
</evidence>